<accession>N8Y068</accession>
<gene>
    <name evidence="1" type="ORF">F965_00065</name>
</gene>
<dbReference type="AlphaFoldDB" id="N8Y068"/>
<keyword evidence="2" id="KW-1185">Reference proteome</keyword>
<evidence type="ECO:0000313" key="2">
    <source>
        <dbReference type="Proteomes" id="UP000018438"/>
    </source>
</evidence>
<dbReference type="EMBL" id="APPI01000003">
    <property type="protein sequence ID" value="ENV14719.1"/>
    <property type="molecule type" value="Genomic_DNA"/>
</dbReference>
<name>N8Y068_9GAMM</name>
<dbReference type="HOGENOM" id="CLU_1567338_0_0_6"/>
<sequence>MMYFLIGFLVLCFALTIMYIGYCIGCSHGQYEDDLDDPRNGRPDVIANYDDGTMMQDALGPFADNVLDKVKFLSPGAKQRLNKADTPAESPRRAFFPESDKQHDCVQCYKDASELQRRMVLCPTCGNKRCPKALNHRYQCTRSNAVDQVPMFDGYTPISNLRINGDKIIK</sequence>
<dbReference type="PATRIC" id="fig|1217675.3.peg.61"/>
<evidence type="ECO:0000313" key="1">
    <source>
        <dbReference type="EMBL" id="ENV14719.1"/>
    </source>
</evidence>
<comment type="caution">
    <text evidence="1">The sequence shown here is derived from an EMBL/GenBank/DDBJ whole genome shotgun (WGS) entry which is preliminary data.</text>
</comment>
<protein>
    <submittedName>
        <fullName evidence="1">Uncharacterized protein</fullName>
    </submittedName>
</protein>
<proteinExistence type="predicted"/>
<organism evidence="1 2">
    <name type="scientific">Acinetobacter schindleri NIPH 900</name>
    <dbReference type="NCBI Taxonomy" id="1217675"/>
    <lineage>
        <taxon>Bacteria</taxon>
        <taxon>Pseudomonadati</taxon>
        <taxon>Pseudomonadota</taxon>
        <taxon>Gammaproteobacteria</taxon>
        <taxon>Moraxellales</taxon>
        <taxon>Moraxellaceae</taxon>
        <taxon>Acinetobacter</taxon>
    </lineage>
</organism>
<reference evidence="1 2" key="1">
    <citation type="submission" date="2013-02" db="EMBL/GenBank/DDBJ databases">
        <title>The Genome Sequence of Acinetobacter schindleri NIPH 900.</title>
        <authorList>
            <consortium name="The Broad Institute Genome Sequencing Platform"/>
            <consortium name="The Broad Institute Genome Sequencing Center for Infectious Disease"/>
            <person name="Cerqueira G."/>
            <person name="Feldgarden M."/>
            <person name="Courvalin P."/>
            <person name="Perichon B."/>
            <person name="Grillot-Courvalin C."/>
            <person name="Clermont D."/>
            <person name="Rocha E."/>
            <person name="Yoon E.-J."/>
            <person name="Nemec A."/>
            <person name="Walker B."/>
            <person name="Young S.K."/>
            <person name="Zeng Q."/>
            <person name="Gargeya S."/>
            <person name="Fitzgerald M."/>
            <person name="Haas B."/>
            <person name="Abouelleil A."/>
            <person name="Alvarado L."/>
            <person name="Arachchi H.M."/>
            <person name="Berlin A.M."/>
            <person name="Chapman S.B."/>
            <person name="Dewar J."/>
            <person name="Goldberg J."/>
            <person name="Griggs A."/>
            <person name="Gujja S."/>
            <person name="Hansen M."/>
            <person name="Howarth C."/>
            <person name="Imamovic A."/>
            <person name="Larimer J."/>
            <person name="McCowan C."/>
            <person name="Murphy C."/>
            <person name="Neiman D."/>
            <person name="Pearson M."/>
            <person name="Priest M."/>
            <person name="Roberts A."/>
            <person name="Saif S."/>
            <person name="Shea T."/>
            <person name="Sisk P."/>
            <person name="Sykes S."/>
            <person name="Wortman J."/>
            <person name="Nusbaum C."/>
            <person name="Birren B."/>
        </authorList>
    </citation>
    <scope>NUCLEOTIDE SEQUENCE [LARGE SCALE GENOMIC DNA]</scope>
    <source>
        <strain evidence="1 2">NIPH 900</strain>
    </source>
</reference>
<dbReference type="Proteomes" id="UP000018438">
    <property type="component" value="Unassembled WGS sequence"/>
</dbReference>